<evidence type="ECO:0000256" key="11">
    <source>
        <dbReference type="RuleBase" id="RU000488"/>
    </source>
</evidence>
<dbReference type="AlphaFoldDB" id="A0ABD2N655"/>
<evidence type="ECO:0000256" key="1">
    <source>
        <dbReference type="ARBA" id="ARBA00004448"/>
    </source>
</evidence>
<reference evidence="13 14" key="1">
    <citation type="journal article" date="2021" name="BMC Biol.">
        <title>Horizontally acquired antibacterial genes associated with adaptive radiation of ladybird beetles.</title>
        <authorList>
            <person name="Li H.S."/>
            <person name="Tang X.F."/>
            <person name="Huang Y.H."/>
            <person name="Xu Z.Y."/>
            <person name="Chen M.L."/>
            <person name="Du X.Y."/>
            <person name="Qiu B.Y."/>
            <person name="Chen P.T."/>
            <person name="Zhang W."/>
            <person name="Slipinski A."/>
            <person name="Escalona H.E."/>
            <person name="Waterhouse R.M."/>
            <person name="Zwick A."/>
            <person name="Pang H."/>
        </authorList>
    </citation>
    <scope>NUCLEOTIDE SEQUENCE [LARGE SCALE GENOMIC DNA]</scope>
    <source>
        <strain evidence="13">SYSU2018</strain>
    </source>
</reference>
<keyword evidence="5" id="KW-0677">Repeat</keyword>
<keyword evidence="3 11" id="KW-0813">Transport</keyword>
<feature type="transmembrane region" description="Helical" evidence="12">
    <location>
        <begin position="236"/>
        <end position="262"/>
    </location>
</feature>
<evidence type="ECO:0000256" key="10">
    <source>
        <dbReference type="PROSITE-ProRule" id="PRU00282"/>
    </source>
</evidence>
<sequence>MQHFKAGGSAGFVVDVALFPLDTLKTRIQSQQGFKRAGGFSGVYKGIGPQVICSVPQGALFFLTYESIKYYFTPHVSSTTAPLLHMFAATAGEVVTCLIRVPMEVVKQRRQTSINIKDTSLKIMLDAYKQEGFIKGLYRGYGSTVLREIPFSVIQFPLLEFLKNYYRITFKNNIPLEPYEVATCGALAGSVAAALTTPLDVVKTRIMLADKKKVELKEIGIRSMFMEVYRQKGIRGLFAGFGIRMAWISLGGYIFLVLMTLLKTYVMNIF</sequence>
<dbReference type="InterPro" id="IPR023395">
    <property type="entry name" value="MCP_dom_sf"/>
</dbReference>
<dbReference type="Gene3D" id="1.50.40.10">
    <property type="entry name" value="Mitochondrial carrier domain"/>
    <property type="match status" value="1"/>
</dbReference>
<evidence type="ECO:0000313" key="13">
    <source>
        <dbReference type="EMBL" id="KAL3274215.1"/>
    </source>
</evidence>
<dbReference type="PROSITE" id="PS50920">
    <property type="entry name" value="SOLCAR"/>
    <property type="match status" value="3"/>
</dbReference>
<evidence type="ECO:0000256" key="4">
    <source>
        <dbReference type="ARBA" id="ARBA00022692"/>
    </source>
</evidence>
<proteinExistence type="inferred from homology"/>
<evidence type="ECO:0000256" key="9">
    <source>
        <dbReference type="ARBA" id="ARBA00023136"/>
    </source>
</evidence>
<dbReference type="FunFam" id="1.50.40.10:FF:000018">
    <property type="entry name" value="S-adenosylmethionine mitochondrial carrier protein-like"/>
    <property type="match status" value="1"/>
</dbReference>
<feature type="repeat" description="Solcar" evidence="10">
    <location>
        <begin position="1"/>
        <end position="71"/>
    </location>
</feature>
<evidence type="ECO:0000256" key="2">
    <source>
        <dbReference type="ARBA" id="ARBA00006375"/>
    </source>
</evidence>
<evidence type="ECO:0000256" key="7">
    <source>
        <dbReference type="ARBA" id="ARBA00022989"/>
    </source>
</evidence>
<keyword evidence="6" id="KW-0999">Mitochondrion inner membrane</keyword>
<dbReference type="PRINTS" id="PR00926">
    <property type="entry name" value="MITOCARRIER"/>
</dbReference>
<evidence type="ECO:0000256" key="12">
    <source>
        <dbReference type="SAM" id="Phobius"/>
    </source>
</evidence>
<accession>A0ABD2N655</accession>
<dbReference type="SUPFAM" id="SSF103506">
    <property type="entry name" value="Mitochondrial carrier"/>
    <property type="match status" value="1"/>
</dbReference>
<feature type="repeat" description="Solcar" evidence="10">
    <location>
        <begin position="176"/>
        <end position="265"/>
    </location>
</feature>
<keyword evidence="9 10" id="KW-0472">Membrane</keyword>
<evidence type="ECO:0000256" key="5">
    <source>
        <dbReference type="ARBA" id="ARBA00022737"/>
    </source>
</evidence>
<comment type="caution">
    <text evidence="13">The sequence shown here is derived from an EMBL/GenBank/DDBJ whole genome shotgun (WGS) entry which is preliminary data.</text>
</comment>
<evidence type="ECO:0000313" key="14">
    <source>
        <dbReference type="Proteomes" id="UP001516400"/>
    </source>
</evidence>
<gene>
    <name evidence="13" type="ORF">HHI36_015627</name>
</gene>
<dbReference type="EMBL" id="JABFTP020000062">
    <property type="protein sequence ID" value="KAL3274215.1"/>
    <property type="molecule type" value="Genomic_DNA"/>
</dbReference>
<protein>
    <submittedName>
        <fullName evidence="13">Uncharacterized protein</fullName>
    </submittedName>
</protein>
<keyword evidence="7 12" id="KW-1133">Transmembrane helix</keyword>
<dbReference type="PANTHER" id="PTHR45667">
    <property type="entry name" value="S-ADENOSYLMETHIONINE MITOCHONDRIAL CARRIER PROTEIN"/>
    <property type="match status" value="1"/>
</dbReference>
<evidence type="ECO:0000256" key="3">
    <source>
        <dbReference type="ARBA" id="ARBA00022448"/>
    </source>
</evidence>
<evidence type="ECO:0000256" key="6">
    <source>
        <dbReference type="ARBA" id="ARBA00022792"/>
    </source>
</evidence>
<dbReference type="Pfam" id="PF00153">
    <property type="entry name" value="Mito_carr"/>
    <property type="match status" value="3"/>
</dbReference>
<dbReference type="Proteomes" id="UP001516400">
    <property type="component" value="Unassembled WGS sequence"/>
</dbReference>
<keyword evidence="14" id="KW-1185">Reference proteome</keyword>
<keyword evidence="8" id="KW-0496">Mitochondrion</keyword>
<dbReference type="InterPro" id="IPR018108">
    <property type="entry name" value="MCP_transmembrane"/>
</dbReference>
<dbReference type="GO" id="GO:0005743">
    <property type="term" value="C:mitochondrial inner membrane"/>
    <property type="evidence" value="ECO:0007669"/>
    <property type="project" value="UniProtKB-SubCell"/>
</dbReference>
<comment type="similarity">
    <text evidence="2 11">Belongs to the mitochondrial carrier (TC 2.A.29) family.</text>
</comment>
<organism evidence="13 14">
    <name type="scientific">Cryptolaemus montrouzieri</name>
    <dbReference type="NCBI Taxonomy" id="559131"/>
    <lineage>
        <taxon>Eukaryota</taxon>
        <taxon>Metazoa</taxon>
        <taxon>Ecdysozoa</taxon>
        <taxon>Arthropoda</taxon>
        <taxon>Hexapoda</taxon>
        <taxon>Insecta</taxon>
        <taxon>Pterygota</taxon>
        <taxon>Neoptera</taxon>
        <taxon>Endopterygota</taxon>
        <taxon>Coleoptera</taxon>
        <taxon>Polyphaga</taxon>
        <taxon>Cucujiformia</taxon>
        <taxon>Coccinelloidea</taxon>
        <taxon>Coccinellidae</taxon>
        <taxon>Scymninae</taxon>
        <taxon>Scymnini</taxon>
        <taxon>Cryptolaemus</taxon>
    </lineage>
</organism>
<name>A0ABD2N655_9CUCU</name>
<feature type="repeat" description="Solcar" evidence="10">
    <location>
        <begin position="80"/>
        <end position="165"/>
    </location>
</feature>
<comment type="subcellular location">
    <subcellularLocation>
        <location evidence="1">Mitochondrion inner membrane</location>
        <topology evidence="1">Multi-pass membrane protein</topology>
    </subcellularLocation>
</comment>
<dbReference type="InterPro" id="IPR002067">
    <property type="entry name" value="MCP"/>
</dbReference>
<keyword evidence="4 10" id="KW-0812">Transmembrane</keyword>
<evidence type="ECO:0000256" key="8">
    <source>
        <dbReference type="ARBA" id="ARBA00023128"/>
    </source>
</evidence>